<protein>
    <submittedName>
        <fullName evidence="1">Uncharacterized protein</fullName>
    </submittedName>
</protein>
<evidence type="ECO:0000313" key="2">
    <source>
        <dbReference type="Proteomes" id="UP001589536"/>
    </source>
</evidence>
<reference evidence="1 2" key="1">
    <citation type="submission" date="2024-09" db="EMBL/GenBank/DDBJ databases">
        <authorList>
            <person name="Sun Q."/>
            <person name="Mori K."/>
        </authorList>
    </citation>
    <scope>NUCLEOTIDE SEQUENCE [LARGE SCALE GENOMIC DNA]</scope>
    <source>
        <strain evidence="1 2">JCM 13519</strain>
    </source>
</reference>
<proteinExistence type="predicted"/>
<comment type="caution">
    <text evidence="1">The sequence shown here is derived from an EMBL/GenBank/DDBJ whole genome shotgun (WGS) entry which is preliminary data.</text>
</comment>
<sequence length="249" mass="26810">MESASPVSVIGRLVDELSWAGSSIRRLRNGGRGDENVLTAEVMLLLSLLPRTAFLGAVILAAHGAEKTRALLATDLEQATVQMFPDEITIPRTGVRVQPDAAIWTDSAAVLIEAKGTRTAAQFQKTQLAREYLALMTDSRKHKLLLVIMASTPPVRIQSAGRIDLFEGVTIGLEELCSAAALTASDVEHLVQAIPETVCWITWQEIRSIVAEAAATYPCIDASLAGTLRRLTQGVTDAIDWHSGAEAVR</sequence>
<dbReference type="Proteomes" id="UP001589536">
    <property type="component" value="Unassembled WGS sequence"/>
</dbReference>
<accession>A0ABV5UPF7</accession>
<name>A0ABV5UPF7_9MICC</name>
<organism evidence="1 2">
    <name type="scientific">Arthrobacter methylotrophus</name>
    <dbReference type="NCBI Taxonomy" id="121291"/>
    <lineage>
        <taxon>Bacteria</taxon>
        <taxon>Bacillati</taxon>
        <taxon>Actinomycetota</taxon>
        <taxon>Actinomycetes</taxon>
        <taxon>Micrococcales</taxon>
        <taxon>Micrococcaceae</taxon>
        <taxon>Arthrobacter</taxon>
    </lineage>
</organism>
<dbReference type="EMBL" id="JBHMBH010000019">
    <property type="protein sequence ID" value="MFB9714403.1"/>
    <property type="molecule type" value="Genomic_DNA"/>
</dbReference>
<dbReference type="RefSeq" id="WP_345044801.1">
    <property type="nucleotide sequence ID" value="NZ_BAABED010000001.1"/>
</dbReference>
<evidence type="ECO:0000313" key="1">
    <source>
        <dbReference type="EMBL" id="MFB9714403.1"/>
    </source>
</evidence>
<keyword evidence="2" id="KW-1185">Reference proteome</keyword>
<gene>
    <name evidence="1" type="ORF">ACFFPI_09730</name>
</gene>